<evidence type="ECO:0000313" key="2">
    <source>
        <dbReference type="Proteomes" id="UP000245626"/>
    </source>
</evidence>
<dbReference type="Proteomes" id="UP000245626">
    <property type="component" value="Unassembled WGS sequence"/>
</dbReference>
<organism evidence="1 2">
    <name type="scientific">Violaceomyces palustris</name>
    <dbReference type="NCBI Taxonomy" id="1673888"/>
    <lineage>
        <taxon>Eukaryota</taxon>
        <taxon>Fungi</taxon>
        <taxon>Dikarya</taxon>
        <taxon>Basidiomycota</taxon>
        <taxon>Ustilaginomycotina</taxon>
        <taxon>Ustilaginomycetes</taxon>
        <taxon>Violaceomycetales</taxon>
        <taxon>Violaceomycetaceae</taxon>
        <taxon>Violaceomyces</taxon>
    </lineage>
</organism>
<keyword evidence="2" id="KW-1185">Reference proteome</keyword>
<evidence type="ECO:0000313" key="1">
    <source>
        <dbReference type="EMBL" id="PWN53457.1"/>
    </source>
</evidence>
<name>A0ACD0P633_9BASI</name>
<gene>
    <name evidence="1" type="ORF">IE53DRAFT_366342</name>
</gene>
<protein>
    <submittedName>
        <fullName evidence="1">Uncharacterized protein</fullName>
    </submittedName>
</protein>
<dbReference type="EMBL" id="KZ819725">
    <property type="protein sequence ID" value="PWN53457.1"/>
    <property type="molecule type" value="Genomic_DNA"/>
</dbReference>
<accession>A0ACD0P633</accession>
<reference evidence="1 2" key="1">
    <citation type="journal article" date="2018" name="Mol. Biol. Evol.">
        <title>Broad Genomic Sampling Reveals a Smut Pathogenic Ancestry of the Fungal Clade Ustilaginomycotina.</title>
        <authorList>
            <person name="Kijpornyongpan T."/>
            <person name="Mondo S.J."/>
            <person name="Barry K."/>
            <person name="Sandor L."/>
            <person name="Lee J."/>
            <person name="Lipzen A."/>
            <person name="Pangilinan J."/>
            <person name="LaButti K."/>
            <person name="Hainaut M."/>
            <person name="Henrissat B."/>
            <person name="Grigoriev I.V."/>
            <person name="Spatafora J.W."/>
            <person name="Aime M.C."/>
        </authorList>
    </citation>
    <scope>NUCLEOTIDE SEQUENCE [LARGE SCALE GENOMIC DNA]</scope>
    <source>
        <strain evidence="1 2">SA 807</strain>
    </source>
</reference>
<sequence>MTSPTASSPVPHHRQDRLARPKYYPAASIQQTATSTPATNRRTIWHSFASPSHSHSSLAAAASPSSFPTSGLVAPPSSLRKPAPRSSLGGLLASSQPSAYESFDEIGWVVDLSSRIKSALLDDTTRNPSSPGSSYEPVPGSAKRRPRLSRPSRDFREIEQKVKRRRAQSNTGDCQPPPEDDPFTSNGAGPNGSEANGAYHKGKTMAIDASEKNWNEAWAKNAQREFEQRREAKVEAIEMAKAEKSQGKKRHGGSKSLSSSSSSASSSSSSTSSDEEEDEEEEEEEGSGAEQARTDVDPAVERSHLTAQSIRELLANGGVTTEGEENIDLGELLDSARPVLPGGQPPSSLFEAFKKDDGALDIGEILNHRARLSSEQAGAAASASAGPTNLKLTLPPADSGGKEQDGRKRPLIQEVNEIPEMDAEGESESEDSSEDELKSERAVKLKPLAHDETAAGSENGESRDSSDGVGSGDESQEEEGAEEDDVDNDDDLDEESDDNEEEEEEEEEEVMRPKRYSGNEGADASEPIVLSSSDEDEEDHDEVAEDSEDEEAESLQGAGMEDDDRDEDEDEEKEEDEEEEEGQGHGDSFEYDEDHEGDSLSRRAAAAAAAAKAGREFLDSYKAEDDEFNFEDEFEGEDVDDDGLDDESEEEEEEEDEGDHDHLRRHSHDGSSHLDLEETDDNRNVVEPVGQNRPSTVQAESTSVDRNKQFSSFTSASQLFYSQDGFQHRDSRENLAIDQRAPQPLKSEQASGKLFEGADFASIDPQLLGNILQNVQATQPSSSSSSSMQGIMDTARLAVPASEPSNLVPSAPAFFNESFDQSFSQLLEGDLADTVASAETREPVGQDIIKMVDENPVEIPSELPMLEVMGQEEIGSGRSIGSTASKGDEDESLAKQPPVETQALSGQLAPIFEQATQVQVEALSSGTDAAVEIPSQIKGPENLALFRMKTGQLDPPTPSVASVAGSLDGNATPVVPSTPGHSAETGHHINIESEALESSVDLVEGDAMPTLKGELSTEESSHPVPSIDALVELRKATGALDSPALSLKSEKGSAVAATMHSALPEAPLEEVREGKVDLEMVSPQQANTEDAPHPAPTVEALVALREQVGTLDSPASLSTRSISSGTEIISAKPLKGEEEARKEAGKQENDQDMKAGNESQSDAATRVVPASDEGPPSARDTVNPTRVSEEAIRIDIGEEVALVAGGEEDKEAQTVEGTGEGREARGEEDIEKEEAEDERAMRGVNAEVIFPKDADDAAEPKRESEMNAESVNAEPLDNRGTRNSTEVDAEDGDEDEERELEDEVRSIFRPKSPTPESSTLSHQEPTIAEIGNHAETSVEKQTVAEAGTQQEGVDHLKGRSLRSLKKEYKQVLAQIETKKEAVQSQSGKDDEETKARSRGDLRPRSMAQPSSSEGSGPLPVTPNQGVIPLPGRPSTLPMSAILRDRHRHQHGVKRTPYSSAVVSTPMSVYSTSSALTELSEEGEAESAIQALSPRVEIRASQTEMPLETTTSGDHKIEKPEEDDDRGEGGQGEEEEEGQPAGNRGPSTRSQ</sequence>
<proteinExistence type="predicted"/>